<keyword evidence="10 15" id="KW-0472">Membrane</keyword>
<evidence type="ECO:0000256" key="8">
    <source>
        <dbReference type="ARBA" id="ARBA00023053"/>
    </source>
</evidence>
<evidence type="ECO:0000256" key="13">
    <source>
        <dbReference type="RuleBase" id="RU362091"/>
    </source>
</evidence>
<gene>
    <name evidence="16" type="ORF">EV191_10665</name>
</gene>
<feature type="transmembrane region" description="Helical" evidence="15">
    <location>
        <begin position="187"/>
        <end position="205"/>
    </location>
</feature>
<evidence type="ECO:0000256" key="3">
    <source>
        <dbReference type="ARBA" id="ARBA00022448"/>
    </source>
</evidence>
<name>A0A4R2QXT2_9PSEU</name>
<feature type="transmembrane region" description="Helical" evidence="15">
    <location>
        <begin position="373"/>
        <end position="391"/>
    </location>
</feature>
<evidence type="ECO:0000256" key="9">
    <source>
        <dbReference type="ARBA" id="ARBA00023065"/>
    </source>
</evidence>
<protein>
    <submittedName>
        <fullName evidence="16">Sodium/proline symporter</fullName>
    </submittedName>
</protein>
<feature type="transmembrane region" description="Helical" evidence="15">
    <location>
        <begin position="46"/>
        <end position="67"/>
    </location>
</feature>
<feature type="region of interest" description="Disordered" evidence="14">
    <location>
        <begin position="492"/>
        <end position="529"/>
    </location>
</feature>
<keyword evidence="3" id="KW-0813">Transport</keyword>
<dbReference type="PROSITE" id="PS50283">
    <property type="entry name" value="NA_SOLUT_SYMP_3"/>
    <property type="match status" value="1"/>
</dbReference>
<dbReference type="EMBL" id="SLXQ01000006">
    <property type="protein sequence ID" value="TCP51901.1"/>
    <property type="molecule type" value="Genomic_DNA"/>
</dbReference>
<keyword evidence="9" id="KW-0406">Ion transport</keyword>
<evidence type="ECO:0000256" key="1">
    <source>
        <dbReference type="ARBA" id="ARBA00004651"/>
    </source>
</evidence>
<feature type="transmembrane region" description="Helical" evidence="15">
    <location>
        <begin position="460"/>
        <end position="483"/>
    </location>
</feature>
<dbReference type="GO" id="GO:0005886">
    <property type="term" value="C:plasma membrane"/>
    <property type="evidence" value="ECO:0007669"/>
    <property type="project" value="UniProtKB-SubCell"/>
</dbReference>
<evidence type="ECO:0000256" key="14">
    <source>
        <dbReference type="SAM" id="MobiDB-lite"/>
    </source>
</evidence>
<dbReference type="InterPro" id="IPR038377">
    <property type="entry name" value="Na/Glc_symporter_sf"/>
</dbReference>
<dbReference type="InterPro" id="IPR001734">
    <property type="entry name" value="Na/solute_symporter"/>
</dbReference>
<comment type="subcellular location">
    <subcellularLocation>
        <location evidence="1">Cell membrane</location>
        <topology evidence="1">Multi-pass membrane protein</topology>
    </subcellularLocation>
</comment>
<evidence type="ECO:0000256" key="12">
    <source>
        <dbReference type="ARBA" id="ARBA00033708"/>
    </source>
</evidence>
<evidence type="ECO:0000313" key="16">
    <source>
        <dbReference type="EMBL" id="TCP51901.1"/>
    </source>
</evidence>
<evidence type="ECO:0000256" key="4">
    <source>
        <dbReference type="ARBA" id="ARBA00022475"/>
    </source>
</evidence>
<feature type="transmembrane region" description="Helical" evidence="15">
    <location>
        <begin position="235"/>
        <end position="258"/>
    </location>
</feature>
<dbReference type="PANTHER" id="PTHR48086:SF3">
    <property type="entry name" value="SODIUM_PROLINE SYMPORTER"/>
    <property type="match status" value="1"/>
</dbReference>
<keyword evidence="11" id="KW-0739">Sodium transport</keyword>
<keyword evidence="4" id="KW-1003">Cell membrane</keyword>
<dbReference type="Gene3D" id="1.20.1730.10">
    <property type="entry name" value="Sodium/glucose cotransporter"/>
    <property type="match status" value="1"/>
</dbReference>
<dbReference type="PANTHER" id="PTHR48086">
    <property type="entry name" value="SODIUM/PROLINE SYMPORTER-RELATED"/>
    <property type="match status" value="1"/>
</dbReference>
<evidence type="ECO:0000256" key="5">
    <source>
        <dbReference type="ARBA" id="ARBA00022692"/>
    </source>
</evidence>
<feature type="transmembrane region" description="Helical" evidence="15">
    <location>
        <begin position="397"/>
        <end position="418"/>
    </location>
</feature>
<keyword evidence="8" id="KW-0915">Sodium</keyword>
<dbReference type="GO" id="GO:0015293">
    <property type="term" value="F:symporter activity"/>
    <property type="evidence" value="ECO:0007669"/>
    <property type="project" value="UniProtKB-KW"/>
</dbReference>
<evidence type="ECO:0000256" key="10">
    <source>
        <dbReference type="ARBA" id="ARBA00023136"/>
    </source>
</evidence>
<evidence type="ECO:0000256" key="2">
    <source>
        <dbReference type="ARBA" id="ARBA00006434"/>
    </source>
</evidence>
<proteinExistence type="inferred from homology"/>
<keyword evidence="6" id="KW-0769">Symport</keyword>
<feature type="transmembrane region" description="Helical" evidence="15">
    <location>
        <begin position="270"/>
        <end position="291"/>
    </location>
</feature>
<evidence type="ECO:0000256" key="7">
    <source>
        <dbReference type="ARBA" id="ARBA00022989"/>
    </source>
</evidence>
<comment type="catalytic activity">
    <reaction evidence="12">
        <text>L-proline(in) + Na(+)(in) = L-proline(out) + Na(+)(out)</text>
        <dbReference type="Rhea" id="RHEA:28967"/>
        <dbReference type="ChEBI" id="CHEBI:29101"/>
        <dbReference type="ChEBI" id="CHEBI:60039"/>
    </reaction>
</comment>
<reference evidence="16 17" key="1">
    <citation type="submission" date="2019-03" db="EMBL/GenBank/DDBJ databases">
        <title>Genomic Encyclopedia of Type Strains, Phase IV (KMG-IV): sequencing the most valuable type-strain genomes for metagenomic binning, comparative biology and taxonomic classification.</title>
        <authorList>
            <person name="Goeker M."/>
        </authorList>
    </citation>
    <scope>NUCLEOTIDE SEQUENCE [LARGE SCALE GENOMIC DNA]</scope>
    <source>
        <strain evidence="16 17">DSM 45765</strain>
    </source>
</reference>
<feature type="transmembrane region" description="Helical" evidence="15">
    <location>
        <begin position="126"/>
        <end position="150"/>
    </location>
</feature>
<feature type="transmembrane region" description="Helical" evidence="15">
    <location>
        <begin position="156"/>
        <end position="175"/>
    </location>
</feature>
<dbReference type="AlphaFoldDB" id="A0A4R2QXT2"/>
<keyword evidence="7 15" id="KW-1133">Transmembrane helix</keyword>
<dbReference type="RefSeq" id="WP_165912967.1">
    <property type="nucleotide sequence ID" value="NZ_SLXQ01000006.1"/>
</dbReference>
<keyword evidence="17" id="KW-1185">Reference proteome</keyword>
<feature type="transmembrane region" description="Helical" evidence="15">
    <location>
        <begin position="73"/>
        <end position="94"/>
    </location>
</feature>
<keyword evidence="5 15" id="KW-0812">Transmembrane</keyword>
<evidence type="ECO:0000313" key="17">
    <source>
        <dbReference type="Proteomes" id="UP000294911"/>
    </source>
</evidence>
<dbReference type="GO" id="GO:0006814">
    <property type="term" value="P:sodium ion transport"/>
    <property type="evidence" value="ECO:0007669"/>
    <property type="project" value="UniProtKB-KW"/>
</dbReference>
<evidence type="ECO:0000256" key="6">
    <source>
        <dbReference type="ARBA" id="ARBA00022847"/>
    </source>
</evidence>
<organism evidence="16 17">
    <name type="scientific">Tamaricihabitans halophyticus</name>
    <dbReference type="NCBI Taxonomy" id="1262583"/>
    <lineage>
        <taxon>Bacteria</taxon>
        <taxon>Bacillati</taxon>
        <taxon>Actinomycetota</taxon>
        <taxon>Actinomycetes</taxon>
        <taxon>Pseudonocardiales</taxon>
        <taxon>Pseudonocardiaceae</taxon>
        <taxon>Tamaricihabitans</taxon>
    </lineage>
</organism>
<sequence length="529" mass="56303">MSFGLSGAIAIVLYLSITVAIGLLAARRVNSMRDYMIAGNGFGKWLVSFGVVGTIVSGASLLGNVGSGYGTGYALYVMTMGFAFLGLTVAYLLLAKPMTVTARRHEVYTLPDLLALRYGDSTTVRVLSATGVVLGSFIYMVVQFVAMAWVGTTVFGWSQLASVAFGGAVVILYSLGGGIRSAIWTNLFQMILLAGFAVWIAVWGIREVGGLSALHEKLGAISPEYLEPWHSDGAFVWQNVLLYAFFIGFLAYAGVPHVNTKFFTIRNLEVIRWLPFISCFLYLFGIAAIWAGTSYRVLEDEGSVPVVNDPDSVLPTLIIDQFSPFVVGILCAAVLAAVMSTTDSFMLLSGAAIVRDILKQSIGVRMSDRREMLYTRIACVVLMVAAGALALNPPPFVMALMAVAWGALSAMLGPVVYLGMRWRRANTKGAIASLSAGILVGGVVAILNETVFQDSPLLSPWNVAALGVLASYVAHVVVSLATAPEPSKIFAHFRDEQPSPLDDDVHEEGAKAGGTAGSKTNSLPPAPSE</sequence>
<feature type="transmembrane region" description="Helical" evidence="15">
    <location>
        <begin position="6"/>
        <end position="26"/>
    </location>
</feature>
<comment type="similarity">
    <text evidence="2 13">Belongs to the sodium:solute symporter (SSF) (TC 2.A.21) family.</text>
</comment>
<feature type="transmembrane region" description="Helical" evidence="15">
    <location>
        <begin position="325"/>
        <end position="353"/>
    </location>
</feature>
<evidence type="ECO:0000256" key="15">
    <source>
        <dbReference type="SAM" id="Phobius"/>
    </source>
</evidence>
<evidence type="ECO:0000256" key="11">
    <source>
        <dbReference type="ARBA" id="ARBA00023201"/>
    </source>
</evidence>
<comment type="caution">
    <text evidence="16">The sequence shown here is derived from an EMBL/GenBank/DDBJ whole genome shotgun (WGS) entry which is preliminary data.</text>
</comment>
<dbReference type="InterPro" id="IPR050277">
    <property type="entry name" value="Sodium:Solute_Symporter"/>
</dbReference>
<accession>A0A4R2QXT2</accession>
<dbReference type="Pfam" id="PF00474">
    <property type="entry name" value="SSF"/>
    <property type="match status" value="1"/>
</dbReference>
<feature type="transmembrane region" description="Helical" evidence="15">
    <location>
        <begin position="430"/>
        <end position="448"/>
    </location>
</feature>
<dbReference type="Proteomes" id="UP000294911">
    <property type="component" value="Unassembled WGS sequence"/>
</dbReference>